<feature type="region of interest" description="Disordered" evidence="1">
    <location>
        <begin position="27"/>
        <end position="48"/>
    </location>
</feature>
<dbReference type="AlphaFoldDB" id="A0A1K1SMT9"/>
<keyword evidence="3" id="KW-1185">Reference proteome</keyword>
<dbReference type="RefSeq" id="WP_177328927.1">
    <property type="nucleotide sequence ID" value="NZ_FPJG01000006.1"/>
</dbReference>
<evidence type="ECO:0000313" key="3">
    <source>
        <dbReference type="Proteomes" id="UP000182740"/>
    </source>
</evidence>
<proteinExistence type="predicted"/>
<organism evidence="2 3">
    <name type="scientific">Amycolatopsis australiensis</name>
    <dbReference type="NCBI Taxonomy" id="546364"/>
    <lineage>
        <taxon>Bacteria</taxon>
        <taxon>Bacillati</taxon>
        <taxon>Actinomycetota</taxon>
        <taxon>Actinomycetes</taxon>
        <taxon>Pseudonocardiales</taxon>
        <taxon>Pseudonocardiaceae</taxon>
        <taxon>Amycolatopsis</taxon>
    </lineage>
</organism>
<feature type="compositionally biased region" description="Basic and acidic residues" evidence="1">
    <location>
        <begin position="37"/>
        <end position="48"/>
    </location>
</feature>
<protein>
    <submittedName>
        <fullName evidence="2">Uncharacterized protein</fullName>
    </submittedName>
</protein>
<gene>
    <name evidence="2" type="ORF">SAMN04489730_6183</name>
</gene>
<dbReference type="EMBL" id="FPJG01000006">
    <property type="protein sequence ID" value="SFW85610.1"/>
    <property type="molecule type" value="Genomic_DNA"/>
</dbReference>
<accession>A0A1K1SMT9</accession>
<evidence type="ECO:0000313" key="2">
    <source>
        <dbReference type="EMBL" id="SFW85610.1"/>
    </source>
</evidence>
<sequence length="48" mass="5128">MTETAPGAASATPIFDMLVAETGLRWPESGLADAPEDAERIREGRPDQ</sequence>
<name>A0A1K1SMT9_9PSEU</name>
<evidence type="ECO:0000256" key="1">
    <source>
        <dbReference type="SAM" id="MobiDB-lite"/>
    </source>
</evidence>
<dbReference type="Proteomes" id="UP000182740">
    <property type="component" value="Unassembled WGS sequence"/>
</dbReference>
<reference evidence="3" key="1">
    <citation type="submission" date="2016-11" db="EMBL/GenBank/DDBJ databases">
        <authorList>
            <person name="Varghese N."/>
            <person name="Submissions S."/>
        </authorList>
    </citation>
    <scope>NUCLEOTIDE SEQUENCE [LARGE SCALE GENOMIC DNA]</scope>
    <source>
        <strain evidence="3">DSM 44671</strain>
    </source>
</reference>